<comment type="pathway">
    <text evidence="3 7">Carbohydrate degradation; pentose phosphate pathway; D-ribulose 5-phosphate from D-glucose 6-phosphate (oxidative stage): step 2/3.</text>
</comment>
<dbReference type="EC" id="3.1.1.31" evidence="5 7"/>
<dbReference type="eggNOG" id="COG0363">
    <property type="taxonomic scope" value="Bacteria"/>
</dbReference>
<evidence type="ECO:0000259" key="8">
    <source>
        <dbReference type="Pfam" id="PF01182"/>
    </source>
</evidence>
<dbReference type="Pfam" id="PF01182">
    <property type="entry name" value="Glucosamine_iso"/>
    <property type="match status" value="1"/>
</dbReference>
<dbReference type="GO" id="GO:0006098">
    <property type="term" value="P:pentose-phosphate shunt"/>
    <property type="evidence" value="ECO:0007669"/>
    <property type="project" value="UniProtKB-UniPathway"/>
</dbReference>
<protein>
    <recommendedName>
        <fullName evidence="6 7">6-phosphogluconolactonase</fullName>
        <shortName evidence="7">6PGL</shortName>
        <ecNumber evidence="5 7">3.1.1.31</ecNumber>
    </recommendedName>
</protein>
<reference evidence="9 10" key="1">
    <citation type="journal article" date="2010" name="Stand. Genomic Sci.">
        <title>Complete genome sequence of Meiothermus silvanus type strain (VI-R2).</title>
        <authorList>
            <person name="Sikorski J."/>
            <person name="Tindall B.J."/>
            <person name="Lowry S."/>
            <person name="Lucas S."/>
            <person name="Nolan M."/>
            <person name="Copeland A."/>
            <person name="Glavina Del Rio T."/>
            <person name="Tice H."/>
            <person name="Cheng J.F."/>
            <person name="Han C."/>
            <person name="Pitluck S."/>
            <person name="Liolios K."/>
            <person name="Ivanova N."/>
            <person name="Mavromatis K."/>
            <person name="Mikhailova N."/>
            <person name="Pati A."/>
            <person name="Goodwin L."/>
            <person name="Chen A."/>
            <person name="Palaniappan K."/>
            <person name="Land M."/>
            <person name="Hauser L."/>
            <person name="Chang Y.J."/>
            <person name="Jeffries C.D."/>
            <person name="Rohde M."/>
            <person name="Goker M."/>
            <person name="Woyke T."/>
            <person name="Bristow J."/>
            <person name="Eisen J.A."/>
            <person name="Markowitz V."/>
            <person name="Hugenholtz P."/>
            <person name="Kyrpides N.C."/>
            <person name="Klenk H.P."/>
            <person name="Lapidus A."/>
        </authorList>
    </citation>
    <scope>NUCLEOTIDE SEQUENCE [LARGE SCALE GENOMIC DNA]</scope>
    <source>
        <strain evidence="10">ATCC 700542 / DSM 9946 / VI-R2</strain>
    </source>
</reference>
<feature type="domain" description="Glucosamine/galactosamine-6-phosphate isomerase" evidence="8">
    <location>
        <begin position="15"/>
        <end position="204"/>
    </location>
</feature>
<dbReference type="KEGG" id="msv:Mesil_2481"/>
<dbReference type="InterPro" id="IPR006148">
    <property type="entry name" value="Glc/Gal-6P_isomerase"/>
</dbReference>
<dbReference type="Proteomes" id="UP000001916">
    <property type="component" value="Chromosome"/>
</dbReference>
<evidence type="ECO:0000256" key="1">
    <source>
        <dbReference type="ARBA" id="ARBA00000832"/>
    </source>
</evidence>
<evidence type="ECO:0000256" key="2">
    <source>
        <dbReference type="ARBA" id="ARBA00002681"/>
    </source>
</evidence>
<comment type="function">
    <text evidence="2 7">Hydrolysis of 6-phosphogluconolactone to 6-phosphogluconate.</text>
</comment>
<keyword evidence="7" id="KW-0378">Hydrolase</keyword>
<accession>D7BAW0</accession>
<comment type="similarity">
    <text evidence="4 7">Belongs to the glucosamine/galactosamine-6-phosphate isomerase family. 6-phosphogluconolactonase subfamily.</text>
</comment>
<dbReference type="HOGENOM" id="CLU_053947_2_0_0"/>
<dbReference type="PANTHER" id="PTHR11054">
    <property type="entry name" value="6-PHOSPHOGLUCONOLACTONASE"/>
    <property type="match status" value="1"/>
</dbReference>
<dbReference type="EMBL" id="CP002042">
    <property type="protein sequence ID" value="ADH64334.1"/>
    <property type="molecule type" value="Genomic_DNA"/>
</dbReference>
<gene>
    <name evidence="7" type="primary">pgl</name>
    <name evidence="9" type="ordered locus">Mesil_2481</name>
</gene>
<dbReference type="NCBIfam" id="TIGR01198">
    <property type="entry name" value="pgl"/>
    <property type="match status" value="1"/>
</dbReference>
<evidence type="ECO:0000313" key="10">
    <source>
        <dbReference type="Proteomes" id="UP000001916"/>
    </source>
</evidence>
<dbReference type="PANTHER" id="PTHR11054:SF0">
    <property type="entry name" value="6-PHOSPHOGLUCONOLACTONASE"/>
    <property type="match status" value="1"/>
</dbReference>
<evidence type="ECO:0000256" key="3">
    <source>
        <dbReference type="ARBA" id="ARBA00004961"/>
    </source>
</evidence>
<dbReference type="AlphaFoldDB" id="D7BAW0"/>
<dbReference type="OrthoDB" id="9810967at2"/>
<proteinExistence type="inferred from homology"/>
<name>D7BAW0_ALLS1</name>
<dbReference type="GO" id="GO:0005975">
    <property type="term" value="P:carbohydrate metabolic process"/>
    <property type="evidence" value="ECO:0007669"/>
    <property type="project" value="UniProtKB-UniRule"/>
</dbReference>
<dbReference type="GO" id="GO:0017057">
    <property type="term" value="F:6-phosphogluconolactonase activity"/>
    <property type="evidence" value="ECO:0007669"/>
    <property type="project" value="UniProtKB-UniRule"/>
</dbReference>
<dbReference type="InterPro" id="IPR039104">
    <property type="entry name" value="6PGL"/>
</dbReference>
<comment type="catalytic activity">
    <reaction evidence="1 7">
        <text>6-phospho-D-glucono-1,5-lactone + H2O = 6-phospho-D-gluconate + H(+)</text>
        <dbReference type="Rhea" id="RHEA:12556"/>
        <dbReference type="ChEBI" id="CHEBI:15377"/>
        <dbReference type="ChEBI" id="CHEBI:15378"/>
        <dbReference type="ChEBI" id="CHEBI:57955"/>
        <dbReference type="ChEBI" id="CHEBI:58759"/>
        <dbReference type="EC" id="3.1.1.31"/>
    </reaction>
</comment>
<dbReference type="InterPro" id="IPR037171">
    <property type="entry name" value="NagB/RpiA_transferase-like"/>
</dbReference>
<evidence type="ECO:0000256" key="7">
    <source>
        <dbReference type="RuleBase" id="RU365095"/>
    </source>
</evidence>
<dbReference type="InterPro" id="IPR005900">
    <property type="entry name" value="6-phosphogluconolactonase_DevB"/>
</dbReference>
<keyword evidence="10" id="KW-1185">Reference proteome</keyword>
<sequence length="218" mass="23515">MSHPPFLEVFDTPESAARAAARLLAERLSAGGRAVLAGGQTPLLAYTLFGKADLLWHRLQLIPSDERCLPPEHPERNDRAIAAALGPQTYTLHRFPAELGPEEAARRMEQTVRELLPFDLALLGLGEDGHTASLFPDHPALASTRLVVPVRGAPKAPPERVSLGLAALSQSATVIYLVTGVAKREALRRLLRGEDIPANRIQAAEVMVLADRAARGEP</sequence>
<dbReference type="SUPFAM" id="SSF100950">
    <property type="entry name" value="NagB/RpiA/CoA transferase-like"/>
    <property type="match status" value="1"/>
</dbReference>
<evidence type="ECO:0000313" key="9">
    <source>
        <dbReference type="EMBL" id="ADH64334.1"/>
    </source>
</evidence>
<dbReference type="Gene3D" id="3.40.50.1360">
    <property type="match status" value="1"/>
</dbReference>
<evidence type="ECO:0000256" key="4">
    <source>
        <dbReference type="ARBA" id="ARBA00010662"/>
    </source>
</evidence>
<evidence type="ECO:0000256" key="5">
    <source>
        <dbReference type="ARBA" id="ARBA00013198"/>
    </source>
</evidence>
<dbReference type="CDD" id="cd01400">
    <property type="entry name" value="6PGL"/>
    <property type="match status" value="1"/>
</dbReference>
<dbReference type="UniPathway" id="UPA00115">
    <property type="reaction ID" value="UER00409"/>
</dbReference>
<evidence type="ECO:0000256" key="6">
    <source>
        <dbReference type="ARBA" id="ARBA00020337"/>
    </source>
</evidence>
<organism evidence="9 10">
    <name type="scientific">Allomeiothermus silvanus (strain ATCC 700542 / DSM 9946 / NBRC 106475 / NCIMB 13440 / VI-R2)</name>
    <name type="common">Thermus silvanus</name>
    <dbReference type="NCBI Taxonomy" id="526227"/>
    <lineage>
        <taxon>Bacteria</taxon>
        <taxon>Thermotogati</taxon>
        <taxon>Deinococcota</taxon>
        <taxon>Deinococci</taxon>
        <taxon>Thermales</taxon>
        <taxon>Thermaceae</taxon>
        <taxon>Allomeiothermus</taxon>
    </lineage>
</organism>
<dbReference type="RefSeq" id="WP_013158876.1">
    <property type="nucleotide sequence ID" value="NC_014212.1"/>
</dbReference>
<dbReference type="STRING" id="526227.Mesil_2481"/>